<keyword evidence="2 4" id="KW-0413">Isomerase</keyword>
<dbReference type="Proteomes" id="UP001597314">
    <property type="component" value="Unassembled WGS sequence"/>
</dbReference>
<dbReference type="PANTHER" id="PTHR21600">
    <property type="entry name" value="MITOCHONDRIAL RNA PSEUDOURIDINE SYNTHASE"/>
    <property type="match status" value="1"/>
</dbReference>
<evidence type="ECO:0000256" key="1">
    <source>
        <dbReference type="ARBA" id="ARBA00010876"/>
    </source>
</evidence>
<dbReference type="Pfam" id="PF00849">
    <property type="entry name" value="PseudoU_synth_2"/>
    <property type="match status" value="1"/>
</dbReference>
<reference evidence="5" key="1">
    <citation type="journal article" date="2019" name="Int. J. Syst. Evol. Microbiol.">
        <title>The Global Catalogue of Microorganisms (GCM) 10K type strain sequencing project: providing services to taxonomists for standard genome sequencing and annotation.</title>
        <authorList>
            <consortium name="The Broad Institute Genomics Platform"/>
            <consortium name="The Broad Institute Genome Sequencing Center for Infectious Disease"/>
            <person name="Wu L."/>
            <person name="Ma J."/>
        </authorList>
    </citation>
    <scope>NUCLEOTIDE SEQUENCE [LARGE SCALE GENOMIC DNA]</scope>
    <source>
        <strain evidence="5">CGMCC 1.6774</strain>
    </source>
</reference>
<dbReference type="SUPFAM" id="SSF55120">
    <property type="entry name" value="Pseudouridine synthase"/>
    <property type="match status" value="1"/>
</dbReference>
<dbReference type="EC" id="5.4.99.-" evidence="4"/>
<dbReference type="InterPro" id="IPR006224">
    <property type="entry name" value="PsdUridine_synth_RluA-like_CS"/>
</dbReference>
<accession>A0ABW5AP63</accession>
<protein>
    <submittedName>
        <fullName evidence="4">RluA family pseudouridine synthase</fullName>
        <ecNumber evidence="4">5.4.99.-</ecNumber>
    </submittedName>
</protein>
<comment type="similarity">
    <text evidence="1">Belongs to the pseudouridine synthase RluA family.</text>
</comment>
<dbReference type="PANTHER" id="PTHR21600:SF44">
    <property type="entry name" value="RIBOSOMAL LARGE SUBUNIT PSEUDOURIDINE SYNTHASE D"/>
    <property type="match status" value="1"/>
</dbReference>
<dbReference type="GO" id="GO:0016853">
    <property type="term" value="F:isomerase activity"/>
    <property type="evidence" value="ECO:0007669"/>
    <property type="project" value="UniProtKB-KW"/>
</dbReference>
<evidence type="ECO:0000259" key="3">
    <source>
        <dbReference type="Pfam" id="PF00849"/>
    </source>
</evidence>
<dbReference type="CDD" id="cd02869">
    <property type="entry name" value="PseudoU_synth_RluA_like"/>
    <property type="match status" value="1"/>
</dbReference>
<dbReference type="PROSITE" id="PS01129">
    <property type="entry name" value="PSI_RLU"/>
    <property type="match status" value="1"/>
</dbReference>
<dbReference type="InterPro" id="IPR050188">
    <property type="entry name" value="RluA_PseudoU_synthase"/>
</dbReference>
<dbReference type="InterPro" id="IPR020103">
    <property type="entry name" value="PsdUridine_synth_cat_dom_sf"/>
</dbReference>
<dbReference type="Gene3D" id="3.30.2350.10">
    <property type="entry name" value="Pseudouridine synthase"/>
    <property type="match status" value="1"/>
</dbReference>
<sequence length="257" mass="27202">MTQEEMLARVLHRDGLMIVIDKPAGLPVHRGPKGGENLEDSFDALRFGLPRAPALAHRLDRETSGCLVLGRHRKALAHLGLLFKHGEVKKTYWAVVEGGPEADEGTIDMPLGRLDETRGWWMKPDPNGLPSVSTWHVLGRSGAAGAGATGPGTGAGPLVGSLTGPLAWLALSPLTGRTHQLRVHCAAMGFPILGDTIYGRGPRFGGPGLHLHAREIVVPLSKNKPPVRVTAPVPPHLAAALTACGWRGEAEAPDAQP</sequence>
<gene>
    <name evidence="4" type="ORF">ACFSOX_21640</name>
</gene>
<name>A0ABW5AP63_9BRAD</name>
<keyword evidence="5" id="KW-1185">Reference proteome</keyword>
<evidence type="ECO:0000313" key="5">
    <source>
        <dbReference type="Proteomes" id="UP001597314"/>
    </source>
</evidence>
<dbReference type="EMBL" id="JBHUIW010000035">
    <property type="protein sequence ID" value="MFD2184764.1"/>
    <property type="molecule type" value="Genomic_DNA"/>
</dbReference>
<evidence type="ECO:0000256" key="2">
    <source>
        <dbReference type="ARBA" id="ARBA00023235"/>
    </source>
</evidence>
<comment type="caution">
    <text evidence="4">The sequence shown here is derived from an EMBL/GenBank/DDBJ whole genome shotgun (WGS) entry which is preliminary data.</text>
</comment>
<evidence type="ECO:0000313" key="4">
    <source>
        <dbReference type="EMBL" id="MFD2184764.1"/>
    </source>
</evidence>
<feature type="domain" description="Pseudouridine synthase RsuA/RluA-like" evidence="3">
    <location>
        <begin position="17"/>
        <end position="187"/>
    </location>
</feature>
<organism evidence="4 5">
    <name type="scientific">Rhodoplanes azumiensis</name>
    <dbReference type="NCBI Taxonomy" id="1897628"/>
    <lineage>
        <taxon>Bacteria</taxon>
        <taxon>Pseudomonadati</taxon>
        <taxon>Pseudomonadota</taxon>
        <taxon>Alphaproteobacteria</taxon>
        <taxon>Hyphomicrobiales</taxon>
        <taxon>Nitrobacteraceae</taxon>
        <taxon>Rhodoplanes</taxon>
    </lineage>
</organism>
<proteinExistence type="inferred from homology"/>
<dbReference type="InterPro" id="IPR006145">
    <property type="entry name" value="PsdUridine_synth_RsuA/RluA"/>
</dbReference>
<dbReference type="RefSeq" id="WP_378479901.1">
    <property type="nucleotide sequence ID" value="NZ_JBHUIW010000035.1"/>
</dbReference>